<dbReference type="PANTHER" id="PTHR24418">
    <property type="entry name" value="TYROSINE-PROTEIN KINASE"/>
    <property type="match status" value="1"/>
</dbReference>
<dbReference type="GO" id="GO:0005524">
    <property type="term" value="F:ATP binding"/>
    <property type="evidence" value="ECO:0007669"/>
    <property type="project" value="UniProtKB-KW"/>
</dbReference>
<accession>A0A383WD11</accession>
<dbReference type="PROSITE" id="PS50011">
    <property type="entry name" value="PROTEIN_KINASE_DOM"/>
    <property type="match status" value="1"/>
</dbReference>
<dbReference type="SMART" id="SM00219">
    <property type="entry name" value="TyrKc"/>
    <property type="match status" value="1"/>
</dbReference>
<name>A0A383WD11_TETOB</name>
<dbReference type="GO" id="GO:0004713">
    <property type="term" value="F:protein tyrosine kinase activity"/>
    <property type="evidence" value="ECO:0007669"/>
    <property type="project" value="InterPro"/>
</dbReference>
<dbReference type="InterPro" id="IPR020635">
    <property type="entry name" value="Tyr_kinase_cat_dom"/>
</dbReference>
<feature type="compositionally biased region" description="Low complexity" evidence="3">
    <location>
        <begin position="25"/>
        <end position="37"/>
    </location>
</feature>
<dbReference type="STRING" id="3088.A0A383WD11"/>
<dbReference type="EMBL" id="FNXT01001225">
    <property type="protein sequence ID" value="SZX75120.1"/>
    <property type="molecule type" value="Genomic_DNA"/>
</dbReference>
<sequence>MPWWCWRQPDVQGDSQRSTWPGQQRRPSPAARGGARARYGQLVAAARPATAAGSKASIWDSATDLRSSKAELQHPAAGLTHVPAAACYGHAAFSADATSAFPSEDSFRASSAYNHHHHHQQQQQQQHLRSSSFVPFSELVFHQTIGRGSFKCVWRGSWHNTAVAIVAMHGGGLVTEARLMQQLGTHPNLVQFYRWSQDTQGNEYMVMELVALGSLDKVLLHFGEFLRTRVKLSMCEQVCSAMAELGADGVLHRDLAARNVLVASLDPVHVKVADFGLSHAHSSSSSSGSSSSASGLSSIPVRWAAPEVLTQQAWGGASEVWAFGVVLWEVFANGSEPYAAQNDQEVVQSVLSGARLARPPRCPREVYQLMLHCWAAQPEQRPSFTDILALFRSWRQEHSLQAEAAVLSQQQQQQQQQHLHGAAPLPHSSNSSGHMPCTPAAAPVSVSRSHSCHAGSRWAGSDAMHVTLSTLQQQQLGPPHQDDDCVYNCEGQLQQALPPVARTKSAPLPCLDLNQHVKQLLEAAQRASAAHAPADAAYAAMAAGSANAAHVAGICGPADAAAPAGAHAAGSTSSCHSVSGCSSASGSVAVLAAISPLGTADGLALKHAAANPDMKHNSSFGSSRVDAQGSECGGILTLPQLAQQQQQQQPEVPAPQARLSDEYLQLSAAGGQELQFCSVGSWLADMTAAQAAAPDAVHPAATAPNVEPYGIACGGPGSSGSACAAGTTSAAGGSWSAAWQGCAPVSIDLSFELQAEIDPLAEGVPAQVEQNAYSCGSQVLVEAQRSRTARPEAETCKQCGSSSSSNSGSLSRASSIASAAANSTWADCSNSSSRRISGCCSAAASNMASSAAARNSLQMEAASPSLHGPFAAAAGDAAAAAAGRPAAAVKPPRSPYVDVQTAVYGRAVSSAYIDVRSLVFKDLAAHNRYVGVRSLAGHQAALGSCCYEI</sequence>
<feature type="region of interest" description="Disordered" evidence="3">
    <location>
        <begin position="405"/>
        <end position="442"/>
    </location>
</feature>
<dbReference type="CDD" id="cd00192">
    <property type="entry name" value="PTKc"/>
    <property type="match status" value="1"/>
</dbReference>
<keyword evidence="2" id="KW-0067">ATP-binding</keyword>
<dbReference type="Proteomes" id="UP000256970">
    <property type="component" value="Unassembled WGS sequence"/>
</dbReference>
<gene>
    <name evidence="5" type="ORF">BQ4739_LOCUS15426</name>
</gene>
<evidence type="ECO:0000313" key="5">
    <source>
        <dbReference type="EMBL" id="SZX75120.1"/>
    </source>
</evidence>
<dbReference type="PRINTS" id="PR00109">
    <property type="entry name" value="TYRKINASE"/>
</dbReference>
<dbReference type="Gene3D" id="1.10.510.10">
    <property type="entry name" value="Transferase(Phosphotransferase) domain 1"/>
    <property type="match status" value="1"/>
</dbReference>
<dbReference type="InterPro" id="IPR050198">
    <property type="entry name" value="Non-receptor_tyrosine_kinases"/>
</dbReference>
<keyword evidence="6" id="KW-1185">Reference proteome</keyword>
<reference evidence="5 6" key="1">
    <citation type="submission" date="2016-10" db="EMBL/GenBank/DDBJ databases">
        <authorList>
            <person name="Cai Z."/>
        </authorList>
    </citation>
    <scope>NUCLEOTIDE SEQUENCE [LARGE SCALE GENOMIC DNA]</scope>
</reference>
<evidence type="ECO:0000259" key="4">
    <source>
        <dbReference type="PROSITE" id="PS50011"/>
    </source>
</evidence>
<dbReference type="InterPro" id="IPR011009">
    <property type="entry name" value="Kinase-like_dom_sf"/>
</dbReference>
<dbReference type="InterPro" id="IPR000719">
    <property type="entry name" value="Prot_kinase_dom"/>
</dbReference>
<feature type="compositionally biased region" description="Polar residues" evidence="3">
    <location>
        <begin position="13"/>
        <end position="22"/>
    </location>
</feature>
<evidence type="ECO:0000256" key="1">
    <source>
        <dbReference type="ARBA" id="ARBA00022741"/>
    </source>
</evidence>
<dbReference type="PROSITE" id="PS00109">
    <property type="entry name" value="PROTEIN_KINASE_TYR"/>
    <property type="match status" value="1"/>
</dbReference>
<organism evidence="5 6">
    <name type="scientific">Tetradesmus obliquus</name>
    <name type="common">Green alga</name>
    <name type="synonym">Acutodesmus obliquus</name>
    <dbReference type="NCBI Taxonomy" id="3088"/>
    <lineage>
        <taxon>Eukaryota</taxon>
        <taxon>Viridiplantae</taxon>
        <taxon>Chlorophyta</taxon>
        <taxon>core chlorophytes</taxon>
        <taxon>Chlorophyceae</taxon>
        <taxon>CS clade</taxon>
        <taxon>Sphaeropleales</taxon>
        <taxon>Scenedesmaceae</taxon>
        <taxon>Tetradesmus</taxon>
    </lineage>
</organism>
<dbReference type="InterPro" id="IPR008266">
    <property type="entry name" value="Tyr_kinase_AS"/>
</dbReference>
<dbReference type="Pfam" id="PF07714">
    <property type="entry name" value="PK_Tyr_Ser-Thr"/>
    <property type="match status" value="1"/>
</dbReference>
<keyword evidence="1" id="KW-0547">Nucleotide-binding</keyword>
<evidence type="ECO:0000256" key="3">
    <source>
        <dbReference type="SAM" id="MobiDB-lite"/>
    </source>
</evidence>
<feature type="region of interest" description="Disordered" evidence="3">
    <location>
        <begin position="8"/>
        <end position="37"/>
    </location>
</feature>
<evidence type="ECO:0000313" key="6">
    <source>
        <dbReference type="Proteomes" id="UP000256970"/>
    </source>
</evidence>
<dbReference type="InterPro" id="IPR001245">
    <property type="entry name" value="Ser-Thr/Tyr_kinase_cat_dom"/>
</dbReference>
<dbReference type="AlphaFoldDB" id="A0A383WD11"/>
<evidence type="ECO:0000256" key="2">
    <source>
        <dbReference type="ARBA" id="ARBA00022840"/>
    </source>
</evidence>
<dbReference type="SUPFAM" id="SSF56112">
    <property type="entry name" value="Protein kinase-like (PK-like)"/>
    <property type="match status" value="1"/>
</dbReference>
<proteinExistence type="predicted"/>
<feature type="domain" description="Protein kinase" evidence="4">
    <location>
        <begin position="139"/>
        <end position="395"/>
    </location>
</feature>
<protein>
    <recommendedName>
        <fullName evidence="4">Protein kinase domain-containing protein</fullName>
    </recommendedName>
</protein>